<name>X1P758_9ZZZZ</name>
<comment type="caution">
    <text evidence="2">The sequence shown here is derived from an EMBL/GenBank/DDBJ whole genome shotgun (WGS) entry which is preliminary data.</text>
</comment>
<dbReference type="EMBL" id="BARV01036263">
    <property type="protein sequence ID" value="GAI52132.1"/>
    <property type="molecule type" value="Genomic_DNA"/>
</dbReference>
<evidence type="ECO:0000259" key="1">
    <source>
        <dbReference type="PROSITE" id="PS51379"/>
    </source>
</evidence>
<dbReference type="SUPFAM" id="SSF54862">
    <property type="entry name" value="4Fe-4S ferredoxins"/>
    <property type="match status" value="1"/>
</dbReference>
<accession>X1P758</accession>
<dbReference type="AlphaFoldDB" id="X1P758"/>
<dbReference type="Pfam" id="PF12838">
    <property type="entry name" value="Fer4_7"/>
    <property type="match status" value="1"/>
</dbReference>
<dbReference type="PROSITE" id="PS51379">
    <property type="entry name" value="4FE4S_FER_2"/>
    <property type="match status" value="1"/>
</dbReference>
<feature type="domain" description="4Fe-4S ferredoxin-type" evidence="1">
    <location>
        <begin position="22"/>
        <end position="52"/>
    </location>
</feature>
<organism evidence="2">
    <name type="scientific">marine sediment metagenome</name>
    <dbReference type="NCBI Taxonomy" id="412755"/>
    <lineage>
        <taxon>unclassified sequences</taxon>
        <taxon>metagenomes</taxon>
        <taxon>ecological metagenomes</taxon>
    </lineage>
</organism>
<dbReference type="InterPro" id="IPR017896">
    <property type="entry name" value="4Fe4S_Fe-S-bd"/>
</dbReference>
<reference evidence="2" key="1">
    <citation type="journal article" date="2014" name="Front. Microbiol.">
        <title>High frequency of phylogenetically diverse reductive dehalogenase-homologous genes in deep subseafloor sedimentary metagenomes.</title>
        <authorList>
            <person name="Kawai M."/>
            <person name="Futagami T."/>
            <person name="Toyoda A."/>
            <person name="Takaki Y."/>
            <person name="Nishi S."/>
            <person name="Hori S."/>
            <person name="Arai W."/>
            <person name="Tsubouchi T."/>
            <person name="Morono Y."/>
            <person name="Uchiyama I."/>
            <person name="Ito T."/>
            <person name="Fujiyama A."/>
            <person name="Inagaki F."/>
            <person name="Takami H."/>
        </authorList>
    </citation>
    <scope>NUCLEOTIDE SEQUENCE</scope>
    <source>
        <strain evidence="2">Expedition CK06-06</strain>
    </source>
</reference>
<feature type="non-terminal residue" evidence="2">
    <location>
        <position position="1"/>
    </location>
</feature>
<dbReference type="Gene3D" id="3.30.70.20">
    <property type="match status" value="1"/>
</dbReference>
<protein>
    <recommendedName>
        <fullName evidence="1">4Fe-4S ferredoxin-type domain-containing protein</fullName>
    </recommendedName>
</protein>
<evidence type="ECO:0000313" key="2">
    <source>
        <dbReference type="EMBL" id="GAI52132.1"/>
    </source>
</evidence>
<sequence>CNTCVEVCRTDVLVPNPEKGKPPIVLYPDECWFGGCCVGHCPVPGAIRMEHPLNQRVGWKRKETGEYFRIGMKNPPPPNTRPPVGG</sequence>
<proteinExistence type="predicted"/>
<gene>
    <name evidence="2" type="ORF">S06H3_56382</name>
</gene>